<feature type="region of interest" description="Disordered" evidence="1">
    <location>
        <begin position="12"/>
        <end position="44"/>
    </location>
</feature>
<dbReference type="EMBL" id="LAZR01029864">
    <property type="protein sequence ID" value="KKL58324.1"/>
    <property type="molecule type" value="Genomic_DNA"/>
</dbReference>
<evidence type="ECO:0000313" key="2">
    <source>
        <dbReference type="EMBL" id="KKL58324.1"/>
    </source>
</evidence>
<organism evidence="2">
    <name type="scientific">marine sediment metagenome</name>
    <dbReference type="NCBI Taxonomy" id="412755"/>
    <lineage>
        <taxon>unclassified sequences</taxon>
        <taxon>metagenomes</taxon>
        <taxon>ecological metagenomes</taxon>
    </lineage>
</organism>
<protein>
    <submittedName>
        <fullName evidence="2">Uncharacterized protein</fullName>
    </submittedName>
</protein>
<feature type="compositionally biased region" description="Basic and acidic residues" evidence="1">
    <location>
        <begin position="12"/>
        <end position="22"/>
    </location>
</feature>
<accession>A0A0F9D9L5</accession>
<gene>
    <name evidence="2" type="ORF">LCGC14_2226480</name>
</gene>
<dbReference type="AlphaFoldDB" id="A0A0F9D9L5"/>
<sequence>NILRMYEEYLGEKQQRDSRNVPEEITADIARNEEIDRRSRMKEP</sequence>
<feature type="non-terminal residue" evidence="2">
    <location>
        <position position="1"/>
    </location>
</feature>
<reference evidence="2" key="1">
    <citation type="journal article" date="2015" name="Nature">
        <title>Complex archaea that bridge the gap between prokaryotes and eukaryotes.</title>
        <authorList>
            <person name="Spang A."/>
            <person name="Saw J.H."/>
            <person name="Jorgensen S.L."/>
            <person name="Zaremba-Niedzwiedzka K."/>
            <person name="Martijn J."/>
            <person name="Lind A.E."/>
            <person name="van Eijk R."/>
            <person name="Schleper C."/>
            <person name="Guy L."/>
            <person name="Ettema T.J."/>
        </authorList>
    </citation>
    <scope>NUCLEOTIDE SEQUENCE</scope>
</reference>
<evidence type="ECO:0000256" key="1">
    <source>
        <dbReference type="SAM" id="MobiDB-lite"/>
    </source>
</evidence>
<name>A0A0F9D9L5_9ZZZZ</name>
<feature type="compositionally biased region" description="Basic and acidic residues" evidence="1">
    <location>
        <begin position="30"/>
        <end position="44"/>
    </location>
</feature>
<proteinExistence type="predicted"/>
<comment type="caution">
    <text evidence="2">The sequence shown here is derived from an EMBL/GenBank/DDBJ whole genome shotgun (WGS) entry which is preliminary data.</text>
</comment>